<accession>A0ABN9XFW3</accession>
<protein>
    <recommendedName>
        <fullName evidence="2">SRCR domain-containing protein</fullName>
    </recommendedName>
</protein>
<proteinExistence type="predicted"/>
<feature type="non-terminal residue" evidence="3">
    <location>
        <position position="1"/>
    </location>
</feature>
<reference evidence="3" key="1">
    <citation type="submission" date="2023-10" db="EMBL/GenBank/DDBJ databases">
        <authorList>
            <person name="Chen Y."/>
            <person name="Shah S."/>
            <person name="Dougan E. K."/>
            <person name="Thang M."/>
            <person name="Chan C."/>
        </authorList>
    </citation>
    <scope>NUCLEOTIDE SEQUENCE [LARGE SCALE GENOMIC DNA]</scope>
</reference>
<sequence length="357" mass="36899">DVRLAGGGGSVGTPLVYKDGGFHPVCVHWFGDNHNGAGILCRQLGYATGTLIRLKDDPDRATASYGTNATFVRTCASNGFSTIKSCEQGGVLHETGDLGVAACQAGTPGVAVEIACSGGSGRRGSSGECTDPRRDEEYGLPPVLPTGSYGCTDWDVQLRSSDVGRATGTPMLFVSGGFHPICARDFAQTPHGARIFCRQLGYSDGEALELRGQVDRHSFYEEQAVYVGPCQAPDAEKLQACSSGGQGPDTAGSLENEACRAGLGGVALEVACAGGGSTRRSSNDQCLVAAWGGSHITSSQSKHMATAGVPSSCGDWDVRLTGHDADGVAVRGRPEVFLSGAFRPICVDDQGSDGWAT</sequence>
<evidence type="ECO:0000313" key="4">
    <source>
        <dbReference type="Proteomes" id="UP001189429"/>
    </source>
</evidence>
<comment type="caution">
    <text evidence="3">The sequence shown here is derived from an EMBL/GenBank/DDBJ whole genome shotgun (WGS) entry which is preliminary data.</text>
</comment>
<dbReference type="SUPFAM" id="SSF56487">
    <property type="entry name" value="SRCR-like"/>
    <property type="match status" value="1"/>
</dbReference>
<dbReference type="EMBL" id="CAUYUJ010020271">
    <property type="protein sequence ID" value="CAK0897022.1"/>
    <property type="molecule type" value="Genomic_DNA"/>
</dbReference>
<dbReference type="InterPro" id="IPR001190">
    <property type="entry name" value="SRCR"/>
</dbReference>
<feature type="non-terminal residue" evidence="3">
    <location>
        <position position="357"/>
    </location>
</feature>
<keyword evidence="4" id="KW-1185">Reference proteome</keyword>
<evidence type="ECO:0000313" key="3">
    <source>
        <dbReference type="EMBL" id="CAK0897022.1"/>
    </source>
</evidence>
<gene>
    <name evidence="3" type="ORF">PCOR1329_LOCUS75320</name>
</gene>
<dbReference type="PROSITE" id="PS50287">
    <property type="entry name" value="SRCR_2"/>
    <property type="match status" value="2"/>
</dbReference>
<evidence type="ECO:0000256" key="1">
    <source>
        <dbReference type="ARBA" id="ARBA00023157"/>
    </source>
</evidence>
<evidence type="ECO:0000259" key="2">
    <source>
        <dbReference type="PROSITE" id="PS50287"/>
    </source>
</evidence>
<name>A0ABN9XFW3_9DINO</name>
<feature type="domain" description="SRCR" evidence="2">
    <location>
        <begin position="156"/>
        <end position="273"/>
    </location>
</feature>
<keyword evidence="1" id="KW-1015">Disulfide bond</keyword>
<organism evidence="3 4">
    <name type="scientific">Prorocentrum cordatum</name>
    <dbReference type="NCBI Taxonomy" id="2364126"/>
    <lineage>
        <taxon>Eukaryota</taxon>
        <taxon>Sar</taxon>
        <taxon>Alveolata</taxon>
        <taxon>Dinophyceae</taxon>
        <taxon>Prorocentrales</taxon>
        <taxon>Prorocentraceae</taxon>
        <taxon>Prorocentrum</taxon>
    </lineage>
</organism>
<feature type="domain" description="SRCR" evidence="2">
    <location>
        <begin position="2"/>
        <end position="117"/>
    </location>
</feature>
<dbReference type="Proteomes" id="UP001189429">
    <property type="component" value="Unassembled WGS sequence"/>
</dbReference>
<dbReference type="InterPro" id="IPR036772">
    <property type="entry name" value="SRCR-like_dom_sf"/>
</dbReference>